<name>A0A6H5GME9_9HEMI</name>
<reference evidence="2 3" key="1">
    <citation type="submission" date="2020-02" db="EMBL/GenBank/DDBJ databases">
        <authorList>
            <person name="Ferguson B K."/>
        </authorList>
    </citation>
    <scope>NUCLEOTIDE SEQUENCE [LARGE SCALE GENOMIC DNA]</scope>
</reference>
<gene>
    <name evidence="2" type="ORF">NTEN_LOCUS10080</name>
</gene>
<dbReference type="Proteomes" id="UP000479000">
    <property type="component" value="Unassembled WGS sequence"/>
</dbReference>
<organism evidence="2 3">
    <name type="scientific">Nesidiocoris tenuis</name>
    <dbReference type="NCBI Taxonomy" id="355587"/>
    <lineage>
        <taxon>Eukaryota</taxon>
        <taxon>Metazoa</taxon>
        <taxon>Ecdysozoa</taxon>
        <taxon>Arthropoda</taxon>
        <taxon>Hexapoda</taxon>
        <taxon>Insecta</taxon>
        <taxon>Pterygota</taxon>
        <taxon>Neoptera</taxon>
        <taxon>Paraneoptera</taxon>
        <taxon>Hemiptera</taxon>
        <taxon>Heteroptera</taxon>
        <taxon>Panheteroptera</taxon>
        <taxon>Cimicomorpha</taxon>
        <taxon>Miridae</taxon>
        <taxon>Dicyphina</taxon>
        <taxon>Nesidiocoris</taxon>
    </lineage>
</organism>
<dbReference type="AlphaFoldDB" id="A0A6H5GME9"/>
<sequence>MSSIYPALMTSGWWNQFAYDLHNVSDRVERKMRYPPAIKTKEKKNKEKDKEDKKDKNDREEKNDKTNMKDKEDKKNMKDEN</sequence>
<evidence type="ECO:0000313" key="3">
    <source>
        <dbReference type="Proteomes" id="UP000479000"/>
    </source>
</evidence>
<accession>A0A6H5GME9</accession>
<feature type="region of interest" description="Disordered" evidence="1">
    <location>
        <begin position="26"/>
        <end position="81"/>
    </location>
</feature>
<keyword evidence="3" id="KW-1185">Reference proteome</keyword>
<evidence type="ECO:0000256" key="1">
    <source>
        <dbReference type="SAM" id="MobiDB-lite"/>
    </source>
</evidence>
<dbReference type="EMBL" id="CADCXU010015115">
    <property type="protein sequence ID" value="CAB0004603.1"/>
    <property type="molecule type" value="Genomic_DNA"/>
</dbReference>
<feature type="compositionally biased region" description="Basic and acidic residues" evidence="1">
    <location>
        <begin position="44"/>
        <end position="81"/>
    </location>
</feature>
<evidence type="ECO:0000313" key="2">
    <source>
        <dbReference type="EMBL" id="CAB0004603.1"/>
    </source>
</evidence>
<protein>
    <submittedName>
        <fullName evidence="2">Uncharacterized protein</fullName>
    </submittedName>
</protein>
<proteinExistence type="predicted"/>